<dbReference type="Proteomes" id="UP000235943">
    <property type="component" value="Unassembled WGS sequence"/>
</dbReference>
<gene>
    <name evidence="13" type="ORF">C1J00_03795</name>
</gene>
<proteinExistence type="inferred from homology"/>
<feature type="active site" description="Charge relay system" evidence="8">
    <location>
        <position position="237"/>
    </location>
</feature>
<dbReference type="InterPro" id="IPR004236">
    <property type="entry name" value="Pept_S1_alpha_lytic"/>
</dbReference>
<evidence type="ECO:0000256" key="5">
    <source>
        <dbReference type="ARBA" id="ARBA00022825"/>
    </source>
</evidence>
<feature type="region of interest" description="Disordered" evidence="10">
    <location>
        <begin position="1"/>
        <end position="29"/>
    </location>
</feature>
<dbReference type="EMBL" id="POUC01000014">
    <property type="protein sequence ID" value="PNG23500.1"/>
    <property type="molecule type" value="Genomic_DNA"/>
</dbReference>
<dbReference type="InterPro" id="IPR009003">
    <property type="entry name" value="Peptidase_S1_PA"/>
</dbReference>
<accession>A0A2N8TX03</accession>
<comment type="caution">
    <text evidence="13">The sequence shown here is derived from an EMBL/GenBank/DDBJ whole genome shotgun (WGS) entry which is preliminary data.</text>
</comment>
<dbReference type="InterPro" id="IPR018114">
    <property type="entry name" value="TRYPSIN_HIS"/>
</dbReference>
<keyword evidence="14" id="KW-1185">Reference proteome</keyword>
<dbReference type="InterPro" id="IPR001254">
    <property type="entry name" value="Trypsin_dom"/>
</dbReference>
<protein>
    <recommendedName>
        <fullName evidence="15">S1 family peptidase</fullName>
    </recommendedName>
</protein>
<evidence type="ECO:0000256" key="2">
    <source>
        <dbReference type="ARBA" id="ARBA00022670"/>
    </source>
</evidence>
<evidence type="ECO:0000256" key="9">
    <source>
        <dbReference type="PIRSR" id="PIRSR001134-2"/>
    </source>
</evidence>
<feature type="active site" description="Charge relay system" evidence="8">
    <location>
        <position position="271"/>
    </location>
</feature>
<name>A0A2N8TX03_9ACTN</name>
<evidence type="ECO:0000256" key="6">
    <source>
        <dbReference type="ARBA" id="ARBA00023145"/>
    </source>
</evidence>
<evidence type="ECO:0000313" key="13">
    <source>
        <dbReference type="EMBL" id="PNG23500.1"/>
    </source>
</evidence>
<evidence type="ECO:0000256" key="1">
    <source>
        <dbReference type="ARBA" id="ARBA00007664"/>
    </source>
</evidence>
<dbReference type="InterPro" id="IPR033116">
    <property type="entry name" value="TRYPSIN_SER"/>
</dbReference>
<dbReference type="Pfam" id="PF02983">
    <property type="entry name" value="Pro_Al_protease"/>
    <property type="match status" value="1"/>
</dbReference>
<keyword evidence="2" id="KW-0645">Protease</keyword>
<keyword evidence="3" id="KW-0732">Signal</keyword>
<dbReference type="GO" id="GO:0006508">
    <property type="term" value="P:proteolysis"/>
    <property type="evidence" value="ECO:0007669"/>
    <property type="project" value="UniProtKB-KW"/>
</dbReference>
<keyword evidence="5" id="KW-0720">Serine protease</keyword>
<feature type="disulfide bond" evidence="9">
    <location>
        <begin position="217"/>
        <end position="238"/>
    </location>
</feature>
<dbReference type="OrthoDB" id="8781117at2"/>
<sequence length="406" mass="42824">MPNSPLSHLLSRVSPEHVDHRERNPTSTSRGAYMRRLHHAYRGIVAAAVGGVLTLTTLTTAQAAPAPLTDPAEVAAIADQLGNKRTAGIYYQDERLVVAVTDQAAAETVRSAGAAAEVVPHSAAELSSAKAELDQLAGIPNTAWSIDQSSNRVKVKIYDGVSDADRTRIEEAVSGIGDAVDITEHSGKIESTAYAMRGGLGIKSDFTSGGANWTKTCSAGFNVQNSSGKKYMLTAGHCMQGGAVTWRRSSGDIPLGRAIDWAYGNDVNQSDYGVVEYSNSDVAPYGTIQYRDGSEGQISRSASAFEGEKVKRVGTMSQDLVGMVLATNATVTYTDGTTLTNMVEASNCTVHGDSGGPLFSGETALGINSGGSYANQPCGDSDSQADRSSFYEPVYKVLSWEGLKVY</sequence>
<dbReference type="AlphaFoldDB" id="A0A2N8TX03"/>
<keyword evidence="4" id="KW-0378">Hydrolase</keyword>
<reference evidence="13 14" key="1">
    <citation type="submission" date="2018-01" db="EMBL/GenBank/DDBJ databases">
        <title>Draft genome sequence of Streptomyces sp. 13K301.</title>
        <authorList>
            <person name="Sahin N."/>
            <person name="Saygin H."/>
            <person name="Ay H."/>
        </authorList>
    </citation>
    <scope>NUCLEOTIDE SEQUENCE [LARGE SCALE GENOMIC DNA]</scope>
    <source>
        <strain evidence="13 14">13K301</strain>
    </source>
</reference>
<dbReference type="PIRSF" id="PIRSF001134">
    <property type="entry name" value="Streptogrisin"/>
    <property type="match status" value="1"/>
</dbReference>
<dbReference type="InterPro" id="IPR043504">
    <property type="entry name" value="Peptidase_S1_PA_chymotrypsin"/>
</dbReference>
<evidence type="ECO:0000313" key="14">
    <source>
        <dbReference type="Proteomes" id="UP000235943"/>
    </source>
</evidence>
<evidence type="ECO:0000256" key="4">
    <source>
        <dbReference type="ARBA" id="ARBA00022801"/>
    </source>
</evidence>
<comment type="similarity">
    <text evidence="1">Belongs to the peptidase S1 family.</text>
</comment>
<evidence type="ECO:0008006" key="15">
    <source>
        <dbReference type="Google" id="ProtNLM"/>
    </source>
</evidence>
<keyword evidence="6" id="KW-0865">Zymogen</keyword>
<dbReference type="SUPFAM" id="SSF50494">
    <property type="entry name" value="Trypsin-like serine proteases"/>
    <property type="match status" value="1"/>
</dbReference>
<evidence type="ECO:0000256" key="10">
    <source>
        <dbReference type="SAM" id="MobiDB-lite"/>
    </source>
</evidence>
<feature type="domain" description="Peptidase S1A alpha-lytic prodomain" evidence="12">
    <location>
        <begin position="121"/>
        <end position="174"/>
    </location>
</feature>
<feature type="active site" description="Charge relay system" evidence="8">
    <location>
        <position position="354"/>
    </location>
</feature>
<evidence type="ECO:0000256" key="3">
    <source>
        <dbReference type="ARBA" id="ARBA00022729"/>
    </source>
</evidence>
<dbReference type="InterPro" id="IPR001316">
    <property type="entry name" value="Pept_S1A_streptogrisin"/>
</dbReference>
<dbReference type="CDD" id="cd21112">
    <property type="entry name" value="alphaLP-like"/>
    <property type="match status" value="1"/>
</dbReference>
<dbReference type="Gene3D" id="2.40.10.10">
    <property type="entry name" value="Trypsin-like serine proteases"/>
    <property type="match status" value="2"/>
</dbReference>
<dbReference type="PRINTS" id="PR00861">
    <property type="entry name" value="ALYTICPTASE"/>
</dbReference>
<dbReference type="PROSITE" id="PS00134">
    <property type="entry name" value="TRYPSIN_HIS"/>
    <property type="match status" value="1"/>
</dbReference>
<evidence type="ECO:0000259" key="11">
    <source>
        <dbReference type="Pfam" id="PF00089"/>
    </source>
</evidence>
<dbReference type="Pfam" id="PF00089">
    <property type="entry name" value="Trypsin"/>
    <property type="match status" value="1"/>
</dbReference>
<dbReference type="PROSITE" id="PS00135">
    <property type="entry name" value="TRYPSIN_SER"/>
    <property type="match status" value="1"/>
</dbReference>
<keyword evidence="7 9" id="KW-1015">Disulfide bond</keyword>
<feature type="domain" description="Peptidase S1" evidence="11">
    <location>
        <begin position="228"/>
        <end position="400"/>
    </location>
</feature>
<evidence type="ECO:0000259" key="12">
    <source>
        <dbReference type="Pfam" id="PF02983"/>
    </source>
</evidence>
<organism evidence="13 14">
    <name type="scientific">Streptomyces cahuitamycinicus</name>
    <dbReference type="NCBI Taxonomy" id="2070367"/>
    <lineage>
        <taxon>Bacteria</taxon>
        <taxon>Bacillati</taxon>
        <taxon>Actinomycetota</taxon>
        <taxon>Actinomycetes</taxon>
        <taxon>Kitasatosporales</taxon>
        <taxon>Streptomycetaceae</taxon>
        <taxon>Streptomyces</taxon>
    </lineage>
</organism>
<evidence type="ECO:0000256" key="8">
    <source>
        <dbReference type="PIRSR" id="PIRSR001134-1"/>
    </source>
</evidence>
<evidence type="ECO:0000256" key="7">
    <source>
        <dbReference type="ARBA" id="ARBA00023157"/>
    </source>
</evidence>
<dbReference type="GO" id="GO:0004252">
    <property type="term" value="F:serine-type endopeptidase activity"/>
    <property type="evidence" value="ECO:0007669"/>
    <property type="project" value="InterPro"/>
</dbReference>
<dbReference type="GO" id="GO:0005576">
    <property type="term" value="C:extracellular region"/>
    <property type="evidence" value="ECO:0007669"/>
    <property type="project" value="InterPro"/>
</dbReference>
<feature type="compositionally biased region" description="Basic and acidic residues" evidence="10">
    <location>
        <begin position="14"/>
        <end position="24"/>
    </location>
</feature>